<proteinExistence type="inferred from homology"/>
<comment type="pathway">
    <text evidence="2 12">Cell wall biogenesis; peptidoglycan biosynthesis.</text>
</comment>
<feature type="binding site" evidence="12">
    <location>
        <begin position="22"/>
        <end position="23"/>
    </location>
    <ligand>
        <name>phosphoenolpyruvate</name>
        <dbReference type="ChEBI" id="CHEBI:58702"/>
    </ligand>
</feature>
<dbReference type="InterPro" id="IPR050068">
    <property type="entry name" value="MurA_subfamily"/>
</dbReference>
<dbReference type="GO" id="GO:0009252">
    <property type="term" value="P:peptidoglycan biosynthetic process"/>
    <property type="evidence" value="ECO:0007669"/>
    <property type="project" value="UniProtKB-UniRule"/>
</dbReference>
<keyword evidence="3 12" id="KW-0963">Cytoplasm</keyword>
<feature type="binding site" evidence="12">
    <location>
        <position position="304"/>
    </location>
    <ligand>
        <name>UDP-N-acetyl-alpha-D-glucosamine</name>
        <dbReference type="ChEBI" id="CHEBI:57705"/>
    </ligand>
</feature>
<evidence type="ECO:0000256" key="2">
    <source>
        <dbReference type="ARBA" id="ARBA00004752"/>
    </source>
</evidence>
<dbReference type="Pfam" id="PF00275">
    <property type="entry name" value="EPSP_synthase"/>
    <property type="match status" value="1"/>
</dbReference>
<evidence type="ECO:0000256" key="11">
    <source>
        <dbReference type="ARBA" id="ARBA00047527"/>
    </source>
</evidence>
<dbReference type="InterPro" id="IPR005750">
    <property type="entry name" value="UDP_GlcNAc_COvinyl_MurA"/>
</dbReference>
<evidence type="ECO:0000256" key="5">
    <source>
        <dbReference type="ARBA" id="ARBA00022679"/>
    </source>
</evidence>
<feature type="active site" description="Proton donor" evidence="12">
    <location>
        <position position="115"/>
    </location>
</feature>
<dbReference type="UniPathway" id="UPA00219"/>
<evidence type="ECO:0000313" key="14">
    <source>
        <dbReference type="EMBL" id="KKR98626.1"/>
    </source>
</evidence>
<dbReference type="PANTHER" id="PTHR43783:SF1">
    <property type="entry name" value="UDP-N-ACETYLGLUCOSAMINE 1-CARBOXYVINYLTRANSFERASE"/>
    <property type="match status" value="1"/>
</dbReference>
<gene>
    <name evidence="12" type="primary">murA</name>
    <name evidence="14" type="ORF">UU50_C0016G0003</name>
</gene>
<dbReference type="GO" id="GO:0005737">
    <property type="term" value="C:cytoplasm"/>
    <property type="evidence" value="ECO:0007669"/>
    <property type="project" value="UniProtKB-SubCell"/>
</dbReference>
<comment type="similarity">
    <text evidence="10 12">Belongs to the EPSP synthase family. MurA subfamily.</text>
</comment>
<comment type="subcellular location">
    <subcellularLocation>
        <location evidence="1 12">Cytoplasm</location>
    </subcellularLocation>
</comment>
<reference evidence="14 15" key="1">
    <citation type="journal article" date="2015" name="Nature">
        <title>rRNA introns, odd ribosomes, and small enigmatic genomes across a large radiation of phyla.</title>
        <authorList>
            <person name="Brown C.T."/>
            <person name="Hug L.A."/>
            <person name="Thomas B.C."/>
            <person name="Sharon I."/>
            <person name="Castelle C.J."/>
            <person name="Singh A."/>
            <person name="Wilkins M.J."/>
            <person name="Williams K.H."/>
            <person name="Banfield J.F."/>
        </authorList>
    </citation>
    <scope>NUCLEOTIDE SEQUENCE [LARGE SCALE GENOMIC DNA]</scope>
</reference>
<comment type="caution">
    <text evidence="14">The sequence shown here is derived from an EMBL/GenBank/DDBJ whole genome shotgun (WGS) entry which is preliminary data.</text>
</comment>
<evidence type="ECO:0000256" key="12">
    <source>
        <dbReference type="HAMAP-Rule" id="MF_00111"/>
    </source>
</evidence>
<dbReference type="GO" id="GO:0008760">
    <property type="term" value="F:UDP-N-acetylglucosamine 1-carboxyvinyltransferase activity"/>
    <property type="evidence" value="ECO:0007669"/>
    <property type="project" value="UniProtKB-UniRule"/>
</dbReference>
<dbReference type="PATRIC" id="fig|1618983.3.peg.683"/>
<dbReference type="InterPro" id="IPR001986">
    <property type="entry name" value="Enolpyruvate_Tfrase_dom"/>
</dbReference>
<dbReference type="NCBIfam" id="NF006873">
    <property type="entry name" value="PRK09369.1"/>
    <property type="match status" value="1"/>
</dbReference>
<dbReference type="CDD" id="cd01555">
    <property type="entry name" value="UdpNAET"/>
    <property type="match status" value="1"/>
</dbReference>
<evidence type="ECO:0000256" key="1">
    <source>
        <dbReference type="ARBA" id="ARBA00004496"/>
    </source>
</evidence>
<accession>A0A0G0VG75</accession>
<dbReference type="AlphaFoldDB" id="A0A0G0VG75"/>
<feature type="domain" description="Enolpyruvate transferase" evidence="13">
    <location>
        <begin position="7"/>
        <end position="421"/>
    </location>
</feature>
<keyword evidence="7 12" id="KW-0573">Peptidoglycan synthesis</keyword>
<keyword evidence="6 12" id="KW-0133">Cell shape</keyword>
<dbReference type="Proteomes" id="UP000033930">
    <property type="component" value="Unassembled WGS sequence"/>
</dbReference>
<evidence type="ECO:0000256" key="7">
    <source>
        <dbReference type="ARBA" id="ARBA00022984"/>
    </source>
</evidence>
<feature type="binding site" evidence="12">
    <location>
        <position position="91"/>
    </location>
    <ligand>
        <name>UDP-N-acetyl-alpha-D-glucosamine</name>
        <dbReference type="ChEBI" id="CHEBI:57705"/>
    </ligand>
</feature>
<dbReference type="NCBIfam" id="TIGR01072">
    <property type="entry name" value="murA"/>
    <property type="match status" value="1"/>
</dbReference>
<dbReference type="PANTHER" id="PTHR43783">
    <property type="entry name" value="UDP-N-ACETYLGLUCOSAMINE 1-CARBOXYVINYLTRANSFERASE"/>
    <property type="match status" value="1"/>
</dbReference>
<evidence type="ECO:0000256" key="9">
    <source>
        <dbReference type="ARBA" id="ARBA00023316"/>
    </source>
</evidence>
<dbReference type="GO" id="GO:0008360">
    <property type="term" value="P:regulation of cell shape"/>
    <property type="evidence" value="ECO:0007669"/>
    <property type="project" value="UniProtKB-KW"/>
</dbReference>
<dbReference type="EC" id="2.5.1.7" evidence="12"/>
<keyword evidence="9 12" id="KW-0961">Cell wall biogenesis/degradation</keyword>
<comment type="catalytic activity">
    <reaction evidence="11 12">
        <text>phosphoenolpyruvate + UDP-N-acetyl-alpha-D-glucosamine = UDP-N-acetyl-3-O-(1-carboxyvinyl)-alpha-D-glucosamine + phosphate</text>
        <dbReference type="Rhea" id="RHEA:18681"/>
        <dbReference type="ChEBI" id="CHEBI:43474"/>
        <dbReference type="ChEBI" id="CHEBI:57705"/>
        <dbReference type="ChEBI" id="CHEBI:58702"/>
        <dbReference type="ChEBI" id="CHEBI:68483"/>
        <dbReference type="EC" id="2.5.1.7"/>
    </reaction>
</comment>
<dbReference type="SUPFAM" id="SSF55205">
    <property type="entry name" value="EPT/RTPC-like"/>
    <property type="match status" value="1"/>
</dbReference>
<dbReference type="EMBL" id="LCAW01000016">
    <property type="protein sequence ID" value="KKR98626.1"/>
    <property type="molecule type" value="Genomic_DNA"/>
</dbReference>
<evidence type="ECO:0000256" key="3">
    <source>
        <dbReference type="ARBA" id="ARBA00022490"/>
    </source>
</evidence>
<comment type="caution">
    <text evidence="12">Lacks conserved residue(s) required for the propagation of feature annotation.</text>
</comment>
<dbReference type="GO" id="GO:0051301">
    <property type="term" value="P:cell division"/>
    <property type="evidence" value="ECO:0007669"/>
    <property type="project" value="UniProtKB-KW"/>
</dbReference>
<dbReference type="InterPro" id="IPR036968">
    <property type="entry name" value="Enolpyruvate_Tfrase_sf"/>
</dbReference>
<evidence type="ECO:0000256" key="8">
    <source>
        <dbReference type="ARBA" id="ARBA00023306"/>
    </source>
</evidence>
<evidence type="ECO:0000256" key="6">
    <source>
        <dbReference type="ARBA" id="ARBA00022960"/>
    </source>
</evidence>
<organism evidence="14 15">
    <name type="scientific">Candidatus Uhrbacteria bacterium GW2011_GWC1_41_20</name>
    <dbReference type="NCBI Taxonomy" id="1618983"/>
    <lineage>
        <taxon>Bacteria</taxon>
        <taxon>Candidatus Uhriibacteriota</taxon>
    </lineage>
</organism>
<keyword evidence="5 12" id="KW-0808">Transferase</keyword>
<dbReference type="Gene3D" id="3.65.10.10">
    <property type="entry name" value="Enolpyruvate transferase domain"/>
    <property type="match status" value="2"/>
</dbReference>
<dbReference type="InterPro" id="IPR013792">
    <property type="entry name" value="RNA3'P_cycl/enolpyr_Trfase_a/b"/>
</dbReference>
<evidence type="ECO:0000256" key="10">
    <source>
        <dbReference type="ARBA" id="ARBA00038367"/>
    </source>
</evidence>
<name>A0A0G0VG75_9BACT</name>
<keyword evidence="4 12" id="KW-0132">Cell division</keyword>
<protein>
    <recommendedName>
        <fullName evidence="12">UDP-N-acetylglucosamine 1-carboxyvinyltransferase</fullName>
        <ecNumber evidence="12">2.5.1.7</ecNumber>
    </recommendedName>
    <alternativeName>
        <fullName evidence="12">Enoylpyruvate transferase</fullName>
    </alternativeName>
    <alternativeName>
        <fullName evidence="12">UDP-N-acetylglucosamine enolpyruvyl transferase</fullName>
        <shortName evidence="12">EPT</shortName>
    </alternativeName>
</protein>
<sequence length="433" mass="46950">MKKLFITGGKPLKGEVQIAGAKNAASKMIIASMLTDQEVIIENVPLHQETDIACELIETFGGKTQISDHTVTIQVPNITKTSALEMSVRNRLSILTVAPLLHRAGEAYVPKPEGDRIGPRPVNFHLEALKKMGAAVEEQDSAFLVKTTGRLKGTKIELDYPSVGATETILFAAVLAEGRTVIKNAAIEPEIISLIMMLQKMGAIVQRGAGRDFEIIGVEKLHGCTHRVIADRLEAASYACIALATRGEIFCRDAGHSSMITFLNAVRRIGGEYIVEPDGILFKGADVYSGIEIETDAHPGFSTDWQQPFVVALTQAKGTSVVHETVWEDRFAYTKTLNEMGADITLSTKCLGELKCRFADQNFKHSAVVKGSTPLKAAKMTVPDIRAGLAYVAAALVAEGTSEIDGVEHLERGYEDLYGKLKSIGADIEVREE</sequence>
<dbReference type="GO" id="GO:0019277">
    <property type="term" value="P:UDP-N-acetylgalactosamine biosynthetic process"/>
    <property type="evidence" value="ECO:0007669"/>
    <property type="project" value="InterPro"/>
</dbReference>
<evidence type="ECO:0000259" key="13">
    <source>
        <dbReference type="Pfam" id="PF00275"/>
    </source>
</evidence>
<keyword evidence="8 12" id="KW-0131">Cell cycle</keyword>
<comment type="function">
    <text evidence="12">Cell wall formation. Adds enolpyruvyl to UDP-N-acetylglucosamine.</text>
</comment>
<evidence type="ECO:0000256" key="4">
    <source>
        <dbReference type="ARBA" id="ARBA00022618"/>
    </source>
</evidence>
<dbReference type="GO" id="GO:0071555">
    <property type="term" value="P:cell wall organization"/>
    <property type="evidence" value="ECO:0007669"/>
    <property type="project" value="UniProtKB-KW"/>
</dbReference>
<dbReference type="HAMAP" id="MF_00111">
    <property type="entry name" value="MurA"/>
    <property type="match status" value="1"/>
</dbReference>
<evidence type="ECO:0000313" key="15">
    <source>
        <dbReference type="Proteomes" id="UP000033930"/>
    </source>
</evidence>
<feature type="binding site" evidence="12">
    <location>
        <position position="326"/>
    </location>
    <ligand>
        <name>UDP-N-acetyl-alpha-D-glucosamine</name>
        <dbReference type="ChEBI" id="CHEBI:57705"/>
    </ligand>
</feature>